<dbReference type="AlphaFoldDB" id="A0A1I7DB31"/>
<evidence type="ECO:0000313" key="4">
    <source>
        <dbReference type="Proteomes" id="UP000199546"/>
    </source>
</evidence>
<evidence type="ECO:0000313" key="3">
    <source>
        <dbReference type="EMBL" id="SFU08932.1"/>
    </source>
</evidence>
<dbReference type="GO" id="GO:0046423">
    <property type="term" value="F:allene-oxide cyclase activity"/>
    <property type="evidence" value="ECO:0007669"/>
    <property type="project" value="InterPro"/>
</dbReference>
<dbReference type="InterPro" id="IPR044859">
    <property type="entry name" value="Allene_oxi_cyc_Dirigent"/>
</dbReference>
<name>A0A1I7DB31_9ACTN</name>
<proteinExistence type="predicted"/>
<dbReference type="GO" id="GO:0017000">
    <property type="term" value="P:antibiotic biosynthetic process"/>
    <property type="evidence" value="ECO:0007669"/>
    <property type="project" value="InterPro"/>
</dbReference>
<keyword evidence="4" id="KW-1185">Reference proteome</keyword>
<dbReference type="Pfam" id="PF18678">
    <property type="entry name" value="AOC_like"/>
    <property type="match status" value="1"/>
</dbReference>
<feature type="signal peptide" evidence="1">
    <location>
        <begin position="1"/>
        <end position="25"/>
    </location>
</feature>
<feature type="domain" description="Allene oxide cyclase barrel-like" evidence="2">
    <location>
        <begin position="64"/>
        <end position="149"/>
    </location>
</feature>
<dbReference type="GO" id="GO:0009695">
    <property type="term" value="P:jasmonic acid biosynthetic process"/>
    <property type="evidence" value="ECO:0007669"/>
    <property type="project" value="InterPro"/>
</dbReference>
<protein>
    <recommendedName>
        <fullName evidence="2">Allene oxide cyclase barrel-like domain-containing protein</fullName>
    </recommendedName>
</protein>
<dbReference type="InterPro" id="IPR041013">
    <property type="entry name" value="AOC-like"/>
</dbReference>
<dbReference type="Proteomes" id="UP000199546">
    <property type="component" value="Unassembled WGS sequence"/>
</dbReference>
<evidence type="ECO:0000256" key="1">
    <source>
        <dbReference type="SAM" id="SignalP"/>
    </source>
</evidence>
<sequence length="171" mass="18038">MRRTVLIAAVSALAFGLATVLTVSAVSRADDDRRDASETLVFDVRFSPQTLVATNNLREPDSPLALGDVNLFHDQLFRDGEQVGDEAGSCVIVALAPQVLANCSIVVRLPDGHITGQFVTSPGPDPKPIALTGGTGAYRDIGGEGTLVEFGDETGTLTLEVLFLDTRSGRN</sequence>
<dbReference type="RefSeq" id="WP_093585024.1">
    <property type="nucleotide sequence ID" value="NZ_FPBA01000044.1"/>
</dbReference>
<keyword evidence="1" id="KW-0732">Signal</keyword>
<feature type="chain" id="PRO_5011607758" description="Allene oxide cyclase barrel-like domain-containing protein" evidence="1">
    <location>
        <begin position="26"/>
        <end position="171"/>
    </location>
</feature>
<dbReference type="SUPFAM" id="SSF141493">
    <property type="entry name" value="Allene oxide cyclase-like"/>
    <property type="match status" value="1"/>
</dbReference>
<accession>A0A1I7DB31</accession>
<evidence type="ECO:0000259" key="2">
    <source>
        <dbReference type="Pfam" id="PF18678"/>
    </source>
</evidence>
<dbReference type="Gene3D" id="2.40.480.10">
    <property type="entry name" value="Allene oxide cyclase-like"/>
    <property type="match status" value="1"/>
</dbReference>
<dbReference type="EMBL" id="FPBA01000044">
    <property type="protein sequence ID" value="SFU08932.1"/>
    <property type="molecule type" value="Genomic_DNA"/>
</dbReference>
<dbReference type="InterPro" id="IPR034871">
    <property type="entry name" value="Allene_oxi_cyc_sf"/>
</dbReference>
<reference evidence="4" key="1">
    <citation type="submission" date="2016-10" db="EMBL/GenBank/DDBJ databases">
        <authorList>
            <person name="Varghese N."/>
            <person name="Submissions S."/>
        </authorList>
    </citation>
    <scope>NUCLEOTIDE SEQUENCE [LARGE SCALE GENOMIC DNA]</scope>
    <source>
        <strain evidence="4">DSM 46136</strain>
    </source>
</reference>
<gene>
    <name evidence="3" type="ORF">SAMN05660657_05570</name>
</gene>
<organism evidence="3 4">
    <name type="scientific">Geodermatophilus amargosae</name>
    <dbReference type="NCBI Taxonomy" id="1296565"/>
    <lineage>
        <taxon>Bacteria</taxon>
        <taxon>Bacillati</taxon>
        <taxon>Actinomycetota</taxon>
        <taxon>Actinomycetes</taxon>
        <taxon>Geodermatophilales</taxon>
        <taxon>Geodermatophilaceae</taxon>
        <taxon>Geodermatophilus</taxon>
    </lineage>
</organism>
<dbReference type="OrthoDB" id="5193845at2"/>